<dbReference type="InterPro" id="IPR050426">
    <property type="entry name" value="Glycosyltransferase_28"/>
</dbReference>
<dbReference type="Gene3D" id="3.40.50.2000">
    <property type="entry name" value="Glycogen Phosphorylase B"/>
    <property type="match status" value="2"/>
</dbReference>
<evidence type="ECO:0000313" key="5">
    <source>
        <dbReference type="Proteomes" id="UP001500630"/>
    </source>
</evidence>
<keyword evidence="5" id="KW-1185">Reference proteome</keyword>
<reference evidence="5" key="1">
    <citation type="journal article" date="2019" name="Int. J. Syst. Evol. Microbiol.">
        <title>The Global Catalogue of Microorganisms (GCM) 10K type strain sequencing project: providing services to taxonomists for standard genome sequencing and annotation.</title>
        <authorList>
            <consortium name="The Broad Institute Genomics Platform"/>
            <consortium name="The Broad Institute Genome Sequencing Center for Infectious Disease"/>
            <person name="Wu L."/>
            <person name="Ma J."/>
        </authorList>
    </citation>
    <scope>NUCLEOTIDE SEQUENCE [LARGE SCALE GENOMIC DNA]</scope>
    <source>
        <strain evidence="5">JCM 17326</strain>
    </source>
</reference>
<comment type="caution">
    <text evidence="4">The sequence shown here is derived from an EMBL/GenBank/DDBJ whole genome shotgun (WGS) entry which is preliminary data.</text>
</comment>
<dbReference type="SUPFAM" id="SSF53756">
    <property type="entry name" value="UDP-Glycosyltransferase/glycogen phosphorylase"/>
    <property type="match status" value="1"/>
</dbReference>
<gene>
    <name evidence="4" type="ORF">GCM10022419_044160</name>
</gene>
<evidence type="ECO:0008006" key="6">
    <source>
        <dbReference type="Google" id="ProtNLM"/>
    </source>
</evidence>
<dbReference type="Pfam" id="PF06722">
    <property type="entry name" value="EryCIII-like_C"/>
    <property type="match status" value="1"/>
</dbReference>
<dbReference type="EMBL" id="BAABDQ010000008">
    <property type="protein sequence ID" value="GAA3558706.1"/>
    <property type="molecule type" value="Genomic_DNA"/>
</dbReference>
<dbReference type="RefSeq" id="WP_345564333.1">
    <property type="nucleotide sequence ID" value="NZ_BAABDQ010000008.1"/>
</dbReference>
<feature type="compositionally biased region" description="Gly residues" evidence="1">
    <location>
        <begin position="488"/>
        <end position="523"/>
    </location>
</feature>
<dbReference type="PANTHER" id="PTHR48050:SF13">
    <property type="entry name" value="STEROL 3-BETA-GLUCOSYLTRANSFERASE UGT80A2"/>
    <property type="match status" value="1"/>
</dbReference>
<name>A0ABP6X139_9ACTN</name>
<evidence type="ECO:0000259" key="3">
    <source>
        <dbReference type="Pfam" id="PF06722"/>
    </source>
</evidence>
<dbReference type="InterPro" id="IPR002213">
    <property type="entry name" value="UDP_glucos_trans"/>
</dbReference>
<dbReference type="Pfam" id="PF03033">
    <property type="entry name" value="Glyco_transf_28"/>
    <property type="match status" value="1"/>
</dbReference>
<accession>A0ABP6X139</accession>
<proteinExistence type="predicted"/>
<feature type="domain" description="Glycosyltransferase family 28 N-terminal" evidence="2">
    <location>
        <begin position="17"/>
        <end position="75"/>
    </location>
</feature>
<feature type="region of interest" description="Disordered" evidence="1">
    <location>
        <begin position="419"/>
        <end position="537"/>
    </location>
</feature>
<evidence type="ECO:0000313" key="4">
    <source>
        <dbReference type="EMBL" id="GAA3558706.1"/>
    </source>
</evidence>
<sequence>MTGAGIGPGAASETGMLLVTHGTDGDVLPFVRLGRVLLERGHAVTLLTHAPYRRRAEAAGLDFVPIDTPDGFERYSADTALLPGGLGTLDWLEFYRRNGLFEQLALECRELAGRVRRGRTVLVGRHTSALSVLLVRELLGVPAAWVAVAPIQPMAADVARHLHQHVLSGGIDEVRHGLGLEPVADWAGWFSSADLHVGLWPRWFDQAGPASGRTVRLTGFPLPDDDPEPHQNMAEDPLPVAAAELLSGPVRPVLITGGTGRMLHAGFYQAALAGCRSAGLPALLVVPHEELLPRPLPPRVTWFPRLPFRTVMPEVAAVLHHGGIGTLTRALAAGTPQVILAHGADRPDNAARLAGQGLAHWLPEARWTPEEVATALNAALNAALKDGLKDVRRPLAPGPADAANGLTLAAEHLESLLITPAAPPHPPHTDPNAVRHAGREGVRSTGPEGVRHSDREGVRHVGPEGVRHTGLDGVGHGRPEDVTPSGSRAGGRGAAGGPLSGGPLSGGSGDGGQGGADGDGGANAVGRRLAGLPAGQRRVLVAELRRRLAERGAP</sequence>
<evidence type="ECO:0000256" key="1">
    <source>
        <dbReference type="SAM" id="MobiDB-lite"/>
    </source>
</evidence>
<organism evidence="4 5">
    <name type="scientific">Nonomuraea rosea</name>
    <dbReference type="NCBI Taxonomy" id="638574"/>
    <lineage>
        <taxon>Bacteria</taxon>
        <taxon>Bacillati</taxon>
        <taxon>Actinomycetota</taxon>
        <taxon>Actinomycetes</taxon>
        <taxon>Streptosporangiales</taxon>
        <taxon>Streptosporangiaceae</taxon>
        <taxon>Nonomuraea</taxon>
    </lineage>
</organism>
<dbReference type="CDD" id="cd03784">
    <property type="entry name" value="GT1_Gtf-like"/>
    <property type="match status" value="1"/>
</dbReference>
<protein>
    <recommendedName>
        <fullName evidence="6">Glycosyltransferase family 28 N-terminal domain-containing protein</fullName>
    </recommendedName>
</protein>
<evidence type="ECO:0000259" key="2">
    <source>
        <dbReference type="Pfam" id="PF03033"/>
    </source>
</evidence>
<dbReference type="PANTHER" id="PTHR48050">
    <property type="entry name" value="STEROL 3-BETA-GLUCOSYLTRANSFERASE"/>
    <property type="match status" value="1"/>
</dbReference>
<feature type="domain" description="Erythromycin biosynthesis protein CIII-like C-terminal" evidence="3">
    <location>
        <begin position="294"/>
        <end position="392"/>
    </location>
</feature>
<dbReference type="InterPro" id="IPR010610">
    <property type="entry name" value="EryCIII-like_C"/>
</dbReference>
<feature type="compositionally biased region" description="Basic and acidic residues" evidence="1">
    <location>
        <begin position="449"/>
        <end position="481"/>
    </location>
</feature>
<dbReference type="Proteomes" id="UP001500630">
    <property type="component" value="Unassembled WGS sequence"/>
</dbReference>
<dbReference type="InterPro" id="IPR004276">
    <property type="entry name" value="GlycoTrans_28_N"/>
</dbReference>